<feature type="region of interest" description="Disordered" evidence="1">
    <location>
        <begin position="1"/>
        <end position="20"/>
    </location>
</feature>
<protein>
    <submittedName>
        <fullName evidence="2">Uncharacterized protein</fullName>
    </submittedName>
</protein>
<feature type="compositionally biased region" description="Polar residues" evidence="1">
    <location>
        <begin position="1"/>
        <end position="14"/>
    </location>
</feature>
<name>A0A645H509_9ZZZZ</name>
<organism evidence="2">
    <name type="scientific">bioreactor metagenome</name>
    <dbReference type="NCBI Taxonomy" id="1076179"/>
    <lineage>
        <taxon>unclassified sequences</taxon>
        <taxon>metagenomes</taxon>
        <taxon>ecological metagenomes</taxon>
    </lineage>
</organism>
<gene>
    <name evidence="2" type="ORF">SDC9_178404</name>
</gene>
<proteinExistence type="predicted"/>
<comment type="caution">
    <text evidence="2">The sequence shown here is derived from an EMBL/GenBank/DDBJ whole genome shotgun (WGS) entry which is preliminary data.</text>
</comment>
<evidence type="ECO:0000313" key="2">
    <source>
        <dbReference type="EMBL" id="MPN30933.1"/>
    </source>
</evidence>
<sequence>MTLNSFLNMGNTSPKGKWKKCPNPSTMSLILMISVKNTVQIVFACTKCFLVHWNKANLGIHKV</sequence>
<dbReference type="AlphaFoldDB" id="A0A645H509"/>
<evidence type="ECO:0000256" key="1">
    <source>
        <dbReference type="SAM" id="MobiDB-lite"/>
    </source>
</evidence>
<accession>A0A645H509</accession>
<dbReference type="EMBL" id="VSSQ01082237">
    <property type="protein sequence ID" value="MPN30933.1"/>
    <property type="molecule type" value="Genomic_DNA"/>
</dbReference>
<reference evidence="2" key="1">
    <citation type="submission" date="2019-08" db="EMBL/GenBank/DDBJ databases">
        <authorList>
            <person name="Kucharzyk K."/>
            <person name="Murdoch R.W."/>
            <person name="Higgins S."/>
            <person name="Loffler F."/>
        </authorList>
    </citation>
    <scope>NUCLEOTIDE SEQUENCE</scope>
</reference>